<dbReference type="InterPro" id="IPR052714">
    <property type="entry name" value="MFS_Exporter"/>
</dbReference>
<proteinExistence type="predicted"/>
<evidence type="ECO:0000256" key="1">
    <source>
        <dbReference type="ARBA" id="ARBA00022692"/>
    </source>
</evidence>
<dbReference type="NCBIfam" id="NF009048">
    <property type="entry name" value="PRK12382.1"/>
    <property type="match status" value="1"/>
</dbReference>
<evidence type="ECO:0000256" key="3">
    <source>
        <dbReference type="ARBA" id="ARBA00023136"/>
    </source>
</evidence>
<dbReference type="Gene3D" id="1.20.1250.20">
    <property type="entry name" value="MFS general substrate transporter like domains"/>
    <property type="match status" value="1"/>
</dbReference>
<dbReference type="PANTHER" id="PTHR23531:SF1">
    <property type="entry name" value="QUINOLENE RESISTANCE PROTEIN NORA"/>
    <property type="match status" value="1"/>
</dbReference>
<feature type="transmembrane region" description="Helical" evidence="4">
    <location>
        <begin position="122"/>
        <end position="143"/>
    </location>
</feature>
<dbReference type="CDD" id="cd17489">
    <property type="entry name" value="MFS_YfcJ_like"/>
    <property type="match status" value="1"/>
</dbReference>
<feature type="transmembrane region" description="Helical" evidence="4">
    <location>
        <begin position="343"/>
        <end position="366"/>
    </location>
</feature>
<gene>
    <name evidence="6" type="ORF">CAL25_06360</name>
</gene>
<protein>
    <submittedName>
        <fullName evidence="6">Arabinose transporter</fullName>
    </submittedName>
</protein>
<dbReference type="Pfam" id="PF07690">
    <property type="entry name" value="MFS_1"/>
    <property type="match status" value="1"/>
</dbReference>
<dbReference type="PANTHER" id="PTHR23531">
    <property type="entry name" value="QUINOLENE RESISTANCE PROTEIN NORA"/>
    <property type="match status" value="1"/>
</dbReference>
<feature type="transmembrane region" description="Helical" evidence="4">
    <location>
        <begin position="21"/>
        <end position="43"/>
    </location>
</feature>
<keyword evidence="2 4" id="KW-1133">Transmembrane helix</keyword>
<dbReference type="Proteomes" id="UP000216913">
    <property type="component" value="Unassembled WGS sequence"/>
</dbReference>
<accession>A0A261TYA1</accession>
<sequence>MPRPSSTTAVSESLFVDLLPLMTAVFLAFSVIGLALPVLPLHVHDDLGLGTFFVGLVTGAQFAASLLSRVAAGRLSDTRGAKTAMQIGFVMASSSGVLYLVSLACTDAPMLSLAVLLGGRGVLGAAESFIITGALSWGLAAVHSTHSGKVISWIGTAMYAAFAAGAPVGSALFGALGFVSIGIATTVVPLLALALVARRPGVSVAASAGQPRAAPVLRGVWLPGVGLAFSSIGFGAITAFIALHFSTQGWTPVWLAFTAFACAFIAARVLLGHLPDRLGGARVAFYFVLVEGAGQLLLWLANGPGMALSGAVLTGLGYSLVYPGLGIVAVARVPSQSRGMAMGAYTAFLDLALGIATPILGLFAGWTSLRQVFLVSAICTLCSAAIAGFALRPSAKP</sequence>
<evidence type="ECO:0000256" key="4">
    <source>
        <dbReference type="SAM" id="Phobius"/>
    </source>
</evidence>
<keyword evidence="3 4" id="KW-0472">Membrane</keyword>
<dbReference type="OrthoDB" id="322544at2"/>
<feature type="transmembrane region" description="Helical" evidence="4">
    <location>
        <begin position="251"/>
        <end position="271"/>
    </location>
</feature>
<evidence type="ECO:0000259" key="5">
    <source>
        <dbReference type="PROSITE" id="PS50850"/>
    </source>
</evidence>
<feature type="transmembrane region" description="Helical" evidence="4">
    <location>
        <begin position="372"/>
        <end position="391"/>
    </location>
</feature>
<feature type="transmembrane region" description="Helical" evidence="4">
    <location>
        <begin position="283"/>
        <end position="301"/>
    </location>
</feature>
<feature type="transmembrane region" description="Helical" evidence="4">
    <location>
        <begin position="49"/>
        <end position="72"/>
    </location>
</feature>
<dbReference type="PROSITE" id="PS50850">
    <property type="entry name" value="MFS"/>
    <property type="match status" value="1"/>
</dbReference>
<feature type="transmembrane region" description="Helical" evidence="4">
    <location>
        <begin position="150"/>
        <end position="169"/>
    </location>
</feature>
<keyword evidence="1 4" id="KW-0812">Transmembrane</keyword>
<comment type="caution">
    <text evidence="6">The sequence shown here is derived from an EMBL/GenBank/DDBJ whole genome shotgun (WGS) entry which is preliminary data.</text>
</comment>
<name>A0A261TYA1_9BORD</name>
<feature type="transmembrane region" description="Helical" evidence="4">
    <location>
        <begin position="307"/>
        <end position="331"/>
    </location>
</feature>
<dbReference type="InterPro" id="IPR036259">
    <property type="entry name" value="MFS_trans_sf"/>
</dbReference>
<feature type="domain" description="Major facilitator superfamily (MFS) profile" evidence="5">
    <location>
        <begin position="170"/>
        <end position="397"/>
    </location>
</feature>
<dbReference type="InterPro" id="IPR011701">
    <property type="entry name" value="MFS"/>
</dbReference>
<evidence type="ECO:0000313" key="7">
    <source>
        <dbReference type="Proteomes" id="UP000216913"/>
    </source>
</evidence>
<keyword evidence="7" id="KW-1185">Reference proteome</keyword>
<dbReference type="GO" id="GO:0022857">
    <property type="term" value="F:transmembrane transporter activity"/>
    <property type="evidence" value="ECO:0007669"/>
    <property type="project" value="InterPro"/>
</dbReference>
<dbReference type="InterPro" id="IPR020846">
    <property type="entry name" value="MFS_dom"/>
</dbReference>
<evidence type="ECO:0000313" key="6">
    <source>
        <dbReference type="EMBL" id="OZI53593.1"/>
    </source>
</evidence>
<dbReference type="EMBL" id="NEVP01000004">
    <property type="protein sequence ID" value="OZI53593.1"/>
    <property type="molecule type" value="Genomic_DNA"/>
</dbReference>
<reference evidence="6 7" key="1">
    <citation type="submission" date="2017-05" db="EMBL/GenBank/DDBJ databases">
        <title>Complete and WGS of Bordetella genogroups.</title>
        <authorList>
            <person name="Spilker T."/>
            <person name="LiPuma J."/>
        </authorList>
    </citation>
    <scope>NUCLEOTIDE SEQUENCE [LARGE SCALE GENOMIC DNA]</scope>
    <source>
        <strain evidence="6 7">AU10456</strain>
    </source>
</reference>
<dbReference type="AlphaFoldDB" id="A0A261TYA1"/>
<organism evidence="6 7">
    <name type="scientific">Bordetella genomosp. 5</name>
    <dbReference type="NCBI Taxonomy" id="1395608"/>
    <lineage>
        <taxon>Bacteria</taxon>
        <taxon>Pseudomonadati</taxon>
        <taxon>Pseudomonadota</taxon>
        <taxon>Betaproteobacteria</taxon>
        <taxon>Burkholderiales</taxon>
        <taxon>Alcaligenaceae</taxon>
        <taxon>Bordetella</taxon>
    </lineage>
</organism>
<feature type="transmembrane region" description="Helical" evidence="4">
    <location>
        <begin position="219"/>
        <end position="245"/>
    </location>
</feature>
<feature type="transmembrane region" description="Helical" evidence="4">
    <location>
        <begin position="84"/>
        <end position="102"/>
    </location>
</feature>
<dbReference type="NCBIfam" id="NF003477">
    <property type="entry name" value="PRK05122.1"/>
    <property type="match status" value="1"/>
</dbReference>
<feature type="transmembrane region" description="Helical" evidence="4">
    <location>
        <begin position="175"/>
        <end position="198"/>
    </location>
</feature>
<evidence type="ECO:0000256" key="2">
    <source>
        <dbReference type="ARBA" id="ARBA00022989"/>
    </source>
</evidence>
<dbReference type="SUPFAM" id="SSF103473">
    <property type="entry name" value="MFS general substrate transporter"/>
    <property type="match status" value="1"/>
</dbReference>